<feature type="transmembrane region" description="Helical" evidence="17">
    <location>
        <begin position="712"/>
        <end position="729"/>
    </location>
</feature>
<feature type="transmembrane region" description="Helical" evidence="17">
    <location>
        <begin position="1707"/>
        <end position="1727"/>
    </location>
</feature>
<keyword evidence="18" id="KW-0732">Signal</keyword>
<dbReference type="InterPro" id="IPR018303">
    <property type="entry name" value="ATPase_P-typ_P_site"/>
</dbReference>
<feature type="compositionally biased region" description="Polar residues" evidence="16">
    <location>
        <begin position="2516"/>
        <end position="2528"/>
    </location>
</feature>
<comment type="catalytic activity">
    <reaction evidence="12">
        <text>ATP + H2O + phospholipidSide 1 = ADP + phosphate + phospholipidSide 2.</text>
        <dbReference type="EC" id="7.6.2.1"/>
    </reaction>
</comment>
<keyword evidence="8 15" id="KW-0460">Magnesium</keyword>
<feature type="binding site" evidence="14">
    <location>
        <position position="1100"/>
    </location>
    <ligand>
        <name>ATP</name>
        <dbReference type="ChEBI" id="CHEBI:30616"/>
    </ligand>
</feature>
<proteinExistence type="inferred from homology"/>
<dbReference type="PROSITE" id="PS50125">
    <property type="entry name" value="GUANYLATE_CYCLASE_2"/>
    <property type="match status" value="2"/>
</dbReference>
<feature type="transmembrane region" description="Helical" evidence="17">
    <location>
        <begin position="1019"/>
        <end position="1042"/>
    </location>
</feature>
<evidence type="ECO:0000256" key="11">
    <source>
        <dbReference type="ARBA" id="ARBA00023136"/>
    </source>
</evidence>
<evidence type="ECO:0000313" key="20">
    <source>
        <dbReference type="EMBL" id="KAF4666911.1"/>
    </source>
</evidence>
<dbReference type="InterPro" id="IPR044492">
    <property type="entry name" value="P_typ_ATPase_HD_dom"/>
</dbReference>
<dbReference type="Gene3D" id="2.70.150.10">
    <property type="entry name" value="Calcium-transporting ATPase, cytoplasmic transduction domain A"/>
    <property type="match status" value="1"/>
</dbReference>
<dbReference type="GO" id="GO:0016887">
    <property type="term" value="F:ATP hydrolysis activity"/>
    <property type="evidence" value="ECO:0007669"/>
    <property type="project" value="InterPro"/>
</dbReference>
<evidence type="ECO:0000256" key="18">
    <source>
        <dbReference type="SAM" id="SignalP"/>
    </source>
</evidence>
<feature type="transmembrane region" description="Helical" evidence="17">
    <location>
        <begin position="2616"/>
        <end position="2634"/>
    </location>
</feature>
<dbReference type="SFLD" id="SFLDG00002">
    <property type="entry name" value="C1.7:_P-type_atpase_like"/>
    <property type="match status" value="1"/>
</dbReference>
<feature type="binding site" evidence="15">
    <location>
        <position position="1100"/>
    </location>
    <ligand>
        <name>Mg(2+)</name>
        <dbReference type="ChEBI" id="CHEBI:18420"/>
    </ligand>
</feature>
<feature type="transmembrane region" description="Helical" evidence="17">
    <location>
        <begin position="1997"/>
        <end position="2015"/>
    </location>
</feature>
<feature type="domain" description="Guanylate cyclase" evidence="19">
    <location>
        <begin position="2853"/>
        <end position="2983"/>
    </location>
</feature>
<feature type="signal peptide" evidence="18">
    <location>
        <begin position="1"/>
        <end position="17"/>
    </location>
</feature>
<feature type="transmembrane region" description="Helical" evidence="17">
    <location>
        <begin position="1778"/>
        <end position="1802"/>
    </location>
</feature>
<dbReference type="SUPFAM" id="SSF55073">
    <property type="entry name" value="Nucleotide cyclase"/>
    <property type="match status" value="2"/>
</dbReference>
<comment type="caution">
    <text evidence="20">The sequence shown here is derived from an EMBL/GenBank/DDBJ whole genome shotgun (WGS) entry which is preliminary data.</text>
</comment>
<feature type="binding site" evidence="14">
    <location>
        <position position="1432"/>
    </location>
    <ligand>
        <name>ATP</name>
        <dbReference type="ChEBI" id="CHEBI:30616"/>
    </ligand>
</feature>
<dbReference type="NCBIfam" id="TIGR01494">
    <property type="entry name" value="ATPase_P-type"/>
    <property type="match status" value="1"/>
</dbReference>
<dbReference type="SUPFAM" id="SSF81653">
    <property type="entry name" value="Calcium ATPase, transduction domain A"/>
    <property type="match status" value="1"/>
</dbReference>
<evidence type="ECO:0000256" key="3">
    <source>
        <dbReference type="ARBA" id="ARBA00012189"/>
    </source>
</evidence>
<evidence type="ECO:0000256" key="15">
    <source>
        <dbReference type="PIRSR" id="PIRSR606539-3"/>
    </source>
</evidence>
<dbReference type="GO" id="GO:0035556">
    <property type="term" value="P:intracellular signal transduction"/>
    <property type="evidence" value="ECO:0007669"/>
    <property type="project" value="InterPro"/>
</dbReference>
<dbReference type="Gene3D" id="3.40.1110.10">
    <property type="entry name" value="Calcium-transporting ATPase, cytoplasmic domain N"/>
    <property type="match status" value="1"/>
</dbReference>
<feature type="binding site" evidence="15">
    <location>
        <position position="1576"/>
    </location>
    <ligand>
        <name>Mg(2+)</name>
        <dbReference type="ChEBI" id="CHEBI:18420"/>
    </ligand>
</feature>
<evidence type="ECO:0000259" key="19">
    <source>
        <dbReference type="PROSITE" id="PS50125"/>
    </source>
</evidence>
<dbReference type="GO" id="GO:0140326">
    <property type="term" value="F:ATPase-coupled intramembrane lipid transporter activity"/>
    <property type="evidence" value="ECO:0007669"/>
    <property type="project" value="UniProtKB-EC"/>
</dbReference>
<dbReference type="InterPro" id="IPR001054">
    <property type="entry name" value="A/G_cyclase"/>
</dbReference>
<feature type="transmembrane region" description="Helical" evidence="17">
    <location>
        <begin position="2107"/>
        <end position="2128"/>
    </location>
</feature>
<feature type="binding site" evidence="14">
    <location>
        <position position="1550"/>
    </location>
    <ligand>
        <name>ATP</name>
        <dbReference type="ChEBI" id="CHEBI:30616"/>
    </ligand>
</feature>
<accession>A0A7J6M759</accession>
<dbReference type="Pfam" id="PF13246">
    <property type="entry name" value="Cation_ATPase"/>
    <property type="match status" value="1"/>
</dbReference>
<feature type="binding site" evidence="14">
    <location>
        <position position="1219"/>
    </location>
    <ligand>
        <name>ATP</name>
        <dbReference type="ChEBI" id="CHEBI:30616"/>
    </ligand>
</feature>
<feature type="binding site" evidence="14">
    <location>
        <position position="1576"/>
    </location>
    <ligand>
        <name>ATP</name>
        <dbReference type="ChEBI" id="CHEBI:30616"/>
    </ligand>
</feature>
<feature type="binding site" evidence="14">
    <location>
        <position position="1350"/>
    </location>
    <ligand>
        <name>ATP</name>
        <dbReference type="ChEBI" id="CHEBI:30616"/>
    </ligand>
</feature>
<dbReference type="InterPro" id="IPR036412">
    <property type="entry name" value="HAD-like_sf"/>
</dbReference>
<feature type="binding site" evidence="14">
    <location>
        <position position="1575"/>
    </location>
    <ligand>
        <name>ATP</name>
        <dbReference type="ChEBI" id="CHEBI:30616"/>
    </ligand>
</feature>
<keyword evidence="10 17" id="KW-1133">Transmembrane helix</keyword>
<gene>
    <name evidence="20" type="ORF">FOL47_003845</name>
</gene>
<dbReference type="GO" id="GO:0000287">
    <property type="term" value="F:magnesium ion binding"/>
    <property type="evidence" value="ECO:0007669"/>
    <property type="project" value="InterPro"/>
</dbReference>
<feature type="transmembrane region" description="Helical" evidence="17">
    <location>
        <begin position="1814"/>
        <end position="1835"/>
    </location>
</feature>
<dbReference type="SFLD" id="SFLDF00027">
    <property type="entry name" value="p-type_atpase"/>
    <property type="match status" value="1"/>
</dbReference>
<feature type="transmembrane region" description="Helical" evidence="17">
    <location>
        <begin position="980"/>
        <end position="999"/>
    </location>
</feature>
<feature type="region of interest" description="Disordered" evidence="16">
    <location>
        <begin position="743"/>
        <end position="769"/>
    </location>
</feature>
<feature type="binding site" evidence="15">
    <location>
        <position position="1098"/>
    </location>
    <ligand>
        <name>Mg(2+)</name>
        <dbReference type="ChEBI" id="CHEBI:18420"/>
    </ligand>
</feature>
<feature type="binding site" evidence="14">
    <location>
        <position position="1099"/>
    </location>
    <ligand>
        <name>ATP</name>
        <dbReference type="ChEBI" id="CHEBI:30616"/>
    </ligand>
</feature>
<feature type="transmembrane region" description="Helical" evidence="17">
    <location>
        <begin position="1629"/>
        <end position="1650"/>
    </location>
</feature>
<feature type="binding site" evidence="14">
    <location>
        <position position="1431"/>
    </location>
    <ligand>
        <name>ATP</name>
        <dbReference type="ChEBI" id="CHEBI:30616"/>
    </ligand>
</feature>
<evidence type="ECO:0000256" key="14">
    <source>
        <dbReference type="PIRSR" id="PIRSR606539-2"/>
    </source>
</evidence>
<dbReference type="Pfam" id="PF16212">
    <property type="entry name" value="PhoLip_ATPase_C"/>
    <property type="match status" value="1"/>
</dbReference>
<dbReference type="Gene3D" id="3.30.70.1230">
    <property type="entry name" value="Nucleotide cyclase"/>
    <property type="match status" value="2"/>
</dbReference>
<dbReference type="PRINTS" id="PR00119">
    <property type="entry name" value="CATATPASE"/>
</dbReference>
<feature type="transmembrane region" description="Helical" evidence="17">
    <location>
        <begin position="2646"/>
        <end position="2664"/>
    </location>
</feature>
<dbReference type="EC" id="7.6.2.1" evidence="3"/>
<feature type="binding site" evidence="14">
    <location>
        <position position="1544"/>
    </location>
    <ligand>
        <name>ATP</name>
        <dbReference type="ChEBI" id="CHEBI:30616"/>
    </ligand>
</feature>
<dbReference type="OrthoDB" id="354346at2759"/>
<dbReference type="InterPro" id="IPR032630">
    <property type="entry name" value="P_typ_ATPase_c"/>
</dbReference>
<feature type="transmembrane region" description="Helical" evidence="17">
    <location>
        <begin position="1747"/>
        <end position="1766"/>
    </location>
</feature>
<feature type="domain" description="Guanylate cyclase" evidence="19">
    <location>
        <begin position="2261"/>
        <end position="2409"/>
    </location>
</feature>
<dbReference type="InterPro" id="IPR008250">
    <property type="entry name" value="ATPase_P-typ_transduc_dom_A_sf"/>
</dbReference>
<dbReference type="GO" id="GO:0005886">
    <property type="term" value="C:plasma membrane"/>
    <property type="evidence" value="ECO:0007669"/>
    <property type="project" value="TreeGrafter"/>
</dbReference>
<evidence type="ECO:0000256" key="10">
    <source>
        <dbReference type="ARBA" id="ARBA00022989"/>
    </source>
</evidence>
<dbReference type="InterPro" id="IPR029787">
    <property type="entry name" value="Nucleotide_cyclase"/>
</dbReference>
<keyword evidence="9" id="KW-1278">Translocase</keyword>
<dbReference type="PANTHER" id="PTHR24092:SF150">
    <property type="entry name" value="PHOSPHOLIPID-TRANSPORTING ATPASE"/>
    <property type="match status" value="1"/>
</dbReference>
<feature type="transmembrane region" description="Helical" evidence="17">
    <location>
        <begin position="2751"/>
        <end position="2769"/>
    </location>
</feature>
<evidence type="ECO:0000256" key="4">
    <source>
        <dbReference type="ARBA" id="ARBA00022692"/>
    </source>
</evidence>
<evidence type="ECO:0000256" key="8">
    <source>
        <dbReference type="ARBA" id="ARBA00022842"/>
    </source>
</evidence>
<dbReference type="SUPFAM" id="SSF56784">
    <property type="entry name" value="HAD-like"/>
    <property type="match status" value="1"/>
</dbReference>
<sequence length="3092" mass="344241">MPSYPLFLLVTSVLACAIELTVNDLSSDPWIVTPMLAGGEYGLPDTAVQVEDKPGDLELTLRKLEREVEPEAHQGEGGAGLRPEEYAALEPDQCGRAFEHLFKQKPAWQDTKERVNSVINEIMAAIDKGEGNLATCYSLLGLLVSTSDSIIISDEQMQRILLFVEDMDNDRHELRKLPAAIRLYKEGAERGCTLGALAYISSLRLGYHNLTTSDISLSAKVPPSAAAALQGQDSVITEGECMTMARMDSITNPTGMTGGLVPSAEGVSPIVEAVVGNIGWDRLRVRNDADARSIHLKPGQFAPDDDVSMFYSWMELLPHSQWRNLESYLSQEQIDELVAYLSDEESVASGIDATEKADLGKLKDGPAEVHASLQELRYNIVAGELNPALDLAATGKGDMRCGEALDTMIKTIGRYHRTLRILDGISHTHPSDDIKLLAAQFCSEMGLKSGHVNSAELIKRMEQDEIALPSSQVLSCLPNRGLSCPRKNDDDNAYLYNDKMTGGEPQCVQGCRTNEKCQYAIYFPSSGQCKWCTDCPVQLRTKQHDTRLWVKPNFQQQDRRVSSLNYRTRAALEARDAYSVNVLIENYRGSGVEGDRLAYTWASYGADVLGDYQCMFERAMMDAVNWKNYDTAVHRLLDLSAKPPVVFLWEIHPLDQFSDPELEMKVMHMVVENNPFAAVLEQDSWDTLGGNPTEEELREMQRAGAMLAPPPHVTASMAGIVVVFLAYAFDSVRFRDDVNEEKVEEGEANKDGQSPGGLGEIGTKLTEQRKRDSIAGVRITENSPMLKIGKTYVWSHPVKIELCCDGTKISPERSCAGRDPSAVTTVEAIPWQYLTAGSVICLGRGEDVPADFVLLASSDPHGLIYVETSQLDGESSLKIKQCAEGGQSTVSNGLPYCDGAITCDAPNSVLDHFNGVLRLEHGQGVVSIDSKNFVLRGSQIRNVDWCFGIVVYTGMNSKLNRTVTSSPTKRSYIEKLVNRYLTLVFSILVAISVASYTFRDAHEYEEGHNHDHDIETRDQLLTLLTFILLYNNLIPISLYVTLDIVRATQAVLIEKDNMMVAAAACGSDDDDDLPKYATRVQNSSLNDDLGQVDFIFTDKTGTITENNMIFRLCSIAGLIYGEKPLGFTESMDDIVTSIKKDPTVGVSHRESLAYLKHPKSFLSDAKLLRLIHMGPTADSPVCEIARAFMLCCAMCNTVIPEEDPTDTLGVRLQASNSDEEALAAVAASLGFVLIERTPSMVIIEERSRIVGDNTLTRRCYRMLGVHAYTSERKRMSIVVKEVDPVDQCTVVGGGRSLMLAKGADEVMSSIMKSSTGISYVVDGEIVCRRVISYLHQSLAHSRKFASAGLRTLMIGMRYLSPVETEIYEREYTAAKHSLHRRDSLLDKVALKYEQGLCCIGVTAVEDRIQRGAPETIKSLMEAGIRVWMLTGDKAETAINIGKSVNLIPEEGTVVNLSFMASIKEDDGVSLKRRDVEHAMIEKLKHAETKLGIINTSARRWSRSGPTALTLVVDGESLVQYLACENVRDDLLRIFIRAHAVIAYRLAPAQKANLVDLVRIFVRPTVMTLAIGDGANDVAMLQRAHLGIGVFGNEGMQAVRAADYAIGGFAVLQRLLLVHGRFNYNRISIVILYSFFKNICLIVPNFYFNLYNDFTGTSLYDSWVLMTYNVLWTFLPIVVVGSLDRDLPDWVANACPPLYEQGHFKLSFNAKIFTLWIIKGLIYATVSFHSTRYLLSGGGSVLPDGSVIGYYAFGTLEYFVVVVLVNLKLLIEANDWSSPFLVAVILSIILFIPATLFYSIFGFPDRAMLNVAQAMWFRAPVIWATSAIIVCFMLIVELSDLHFKRLWSPSPVSKLQEWLIVQRKWFFKQSEGKRISALLIKFKWAAPFMGRGRAARQSFDAVSKKAREFAVMAAEGIAIRNAESSEEEAASGSITDTAHLRRETLSVVSSVTRSGRLEPDDRQLRNFASKIHPLTLRFKDVLSERLFRVYALEGSLTPLRLAMVTFTVILLIWGVYESAFGSDRSLSNAVLRLGMPIVIIGFYSFTYTNVFRRHYVRILVGAALVVSIGKHVVEGFQERDSAASTSMLPVILFMVIRIPFVQATWISILQLGIFAIRYIALAGVISVSIDGDLVPRTCSFSIANLCQLLDYLPVMVGITVFTAFVGYGLEFYQRHQFMLSLGLRQEQVRNQDIMHNMLPPFVVEGIMNRAAQHTGFAFKSFALASRDQRQSNSGRHSSRGSLGSDINDDPTLHFAKDRGTVTVIFCDVDDFATLVASLKPKELVSILDWIFTRFDKIGESRIISKIETVAETYLACSGLSMDTNERPENRSVEDDALAALLFAIDVLEVTRRLDLHRHFGLSDESKANVSSRLVMKIGIHTGGAISGVVGSKKPQFALFGDTVNTASRMKSTGVADRVHLSVHTYEMLQDLAGPSFEHRITQVKGKGLMNTYLLVSYNPHKDYDMAEDRRPPVGCIFPGIFHYADSQVKAATTSSLPGSPEMISRRSSARSGDKAEQSSIYNPPNTSSLRSHVYHHKSIPDIVARLSDPSLHVDAALRDAYGDSDRLMNKDRYLAIRALGSKDANMITLKFHDLDDERAFRAQYLTDIGMQRRLRRALLIFTITYACITIQMLLVDQQPPLIVSRLLQIRVTLVLALALLGYAHFQASSRFNRRKLLVPTAISYVAGTLLTIFHPLLCYDYHYGCFEEDSFGHCTLWLVEGHFYHVNKYFSYQILLEILFWLTVINHNTGLLFVHLLGINTGIFLAVLLSTELTDKMVPELGSEYIIFSLAYVIINMVVCWEKERWARSIYATMFEHRHWQQQADVLLDEMLPSKVLFELKAGKVSASEYRDMTMLLSDICGYTQYAKSVPAAKVVALLTTLFTEFDRLSSEKDIYKVCTIGDAYLAVTDPSFEADKVSSSRRMVEFAYSMIEAMTVIAEVMEVPDLNMRIGLHLGNFIGGVIGTKKLRFDIWGVDVMIVTKVESNGLPGSVVASEPLKLYLESHFPEAYIFVPHKEIHVAVPGSNKAKKQLQLYRLKDTDLESLVENNVTETLARSKTLQEQRIQEPRPKVKSMTAAGRLGQQIADMFKSNM</sequence>
<dbReference type="Pfam" id="PF00211">
    <property type="entry name" value="Guanylate_cyc"/>
    <property type="match status" value="2"/>
</dbReference>
<evidence type="ECO:0000256" key="17">
    <source>
        <dbReference type="SAM" id="Phobius"/>
    </source>
</evidence>
<dbReference type="GO" id="GO:0045332">
    <property type="term" value="P:phospholipid translocation"/>
    <property type="evidence" value="ECO:0007669"/>
    <property type="project" value="TreeGrafter"/>
</dbReference>
<dbReference type="SUPFAM" id="SSF81660">
    <property type="entry name" value="Metal cation-transporting ATPase, ATP-binding domain N"/>
    <property type="match status" value="1"/>
</dbReference>
<dbReference type="Proteomes" id="UP000591131">
    <property type="component" value="Unassembled WGS sequence"/>
</dbReference>
<evidence type="ECO:0000256" key="2">
    <source>
        <dbReference type="ARBA" id="ARBA00008109"/>
    </source>
</evidence>
<evidence type="ECO:0000256" key="6">
    <source>
        <dbReference type="ARBA" id="ARBA00022741"/>
    </source>
</evidence>
<name>A0A7J6M759_PERCH</name>
<dbReference type="InterPro" id="IPR023299">
    <property type="entry name" value="ATPase_P-typ_cyto_dom_N"/>
</dbReference>
<evidence type="ECO:0000256" key="16">
    <source>
        <dbReference type="SAM" id="MobiDB-lite"/>
    </source>
</evidence>
<evidence type="ECO:0000256" key="1">
    <source>
        <dbReference type="ARBA" id="ARBA00004141"/>
    </source>
</evidence>
<dbReference type="PANTHER" id="PTHR24092">
    <property type="entry name" value="PROBABLE PHOSPHOLIPID-TRANSPORTING ATPASE"/>
    <property type="match status" value="1"/>
</dbReference>
<keyword evidence="5 15" id="KW-0479">Metal-binding</keyword>
<organism evidence="20 21">
    <name type="scientific">Perkinsus chesapeaki</name>
    <name type="common">Clam parasite</name>
    <name type="synonym">Perkinsus andrewsi</name>
    <dbReference type="NCBI Taxonomy" id="330153"/>
    <lineage>
        <taxon>Eukaryota</taxon>
        <taxon>Sar</taxon>
        <taxon>Alveolata</taxon>
        <taxon>Perkinsozoa</taxon>
        <taxon>Perkinsea</taxon>
        <taxon>Perkinsida</taxon>
        <taxon>Perkinsidae</taxon>
        <taxon>Perkinsus</taxon>
    </lineage>
</organism>
<reference evidence="20 21" key="1">
    <citation type="submission" date="2020-04" db="EMBL/GenBank/DDBJ databases">
        <title>Perkinsus chesapeaki whole genome sequence.</title>
        <authorList>
            <person name="Bogema D.R."/>
        </authorList>
    </citation>
    <scope>NUCLEOTIDE SEQUENCE [LARGE SCALE GENOMIC DNA]</scope>
    <source>
        <strain evidence="20">ATCC PRA-425</strain>
    </source>
</reference>
<feature type="binding site" evidence="15">
    <location>
        <position position="1572"/>
    </location>
    <ligand>
        <name>Mg(2+)</name>
        <dbReference type="ChEBI" id="CHEBI:18420"/>
    </ligand>
</feature>
<feature type="transmembrane region" description="Helical" evidence="17">
    <location>
        <begin position="1662"/>
        <end position="1682"/>
    </location>
</feature>
<feature type="binding site" evidence="14">
    <location>
        <position position="1301"/>
    </location>
    <ligand>
        <name>ATP</name>
        <dbReference type="ChEBI" id="CHEBI:30616"/>
    </ligand>
</feature>
<dbReference type="CDD" id="cd07302">
    <property type="entry name" value="CHD"/>
    <property type="match status" value="2"/>
</dbReference>
<evidence type="ECO:0000256" key="13">
    <source>
        <dbReference type="PIRSR" id="PIRSR606539-1"/>
    </source>
</evidence>
<feature type="transmembrane region" description="Helical" evidence="17">
    <location>
        <begin position="2728"/>
        <end position="2744"/>
    </location>
</feature>
<keyword evidence="6 14" id="KW-0547">Nucleotide-binding</keyword>
<evidence type="ECO:0000313" key="21">
    <source>
        <dbReference type="Proteomes" id="UP000591131"/>
    </source>
</evidence>
<feature type="transmembrane region" description="Helical" evidence="17">
    <location>
        <begin position="2148"/>
        <end position="2168"/>
    </location>
</feature>
<dbReference type="InterPro" id="IPR006539">
    <property type="entry name" value="P-type_ATPase_IV"/>
</dbReference>
<dbReference type="GO" id="GO:0005524">
    <property type="term" value="F:ATP binding"/>
    <property type="evidence" value="ECO:0007669"/>
    <property type="project" value="UniProtKB-KW"/>
</dbReference>
<evidence type="ECO:0000256" key="9">
    <source>
        <dbReference type="ARBA" id="ARBA00022967"/>
    </source>
</evidence>
<dbReference type="EMBL" id="JAAPAO010000223">
    <property type="protein sequence ID" value="KAF4666911.1"/>
    <property type="molecule type" value="Genomic_DNA"/>
</dbReference>
<feature type="transmembrane region" description="Helical" evidence="17">
    <location>
        <begin position="2676"/>
        <end position="2696"/>
    </location>
</feature>
<dbReference type="SFLD" id="SFLDS00003">
    <property type="entry name" value="Haloacid_Dehalogenase"/>
    <property type="match status" value="1"/>
</dbReference>
<evidence type="ECO:0000256" key="7">
    <source>
        <dbReference type="ARBA" id="ARBA00022840"/>
    </source>
</evidence>
<dbReference type="GO" id="GO:0009190">
    <property type="term" value="P:cyclic nucleotide biosynthetic process"/>
    <property type="evidence" value="ECO:0007669"/>
    <property type="project" value="InterPro"/>
</dbReference>
<comment type="subcellular location">
    <subcellularLocation>
        <location evidence="1">Membrane</location>
        <topology evidence="1">Multi-pass membrane protein</topology>
    </subcellularLocation>
</comment>
<evidence type="ECO:0000256" key="12">
    <source>
        <dbReference type="ARBA" id="ARBA00034036"/>
    </source>
</evidence>
<dbReference type="InterPro" id="IPR023214">
    <property type="entry name" value="HAD_sf"/>
</dbReference>
<keyword evidence="11 17" id="KW-0472">Membrane</keyword>
<keyword evidence="21" id="KW-1185">Reference proteome</keyword>
<dbReference type="InterPro" id="IPR001757">
    <property type="entry name" value="P_typ_ATPase"/>
</dbReference>
<dbReference type="NCBIfam" id="TIGR01652">
    <property type="entry name" value="ATPase-Plipid"/>
    <property type="match status" value="1"/>
</dbReference>
<feature type="chain" id="PRO_5029650473" description="P-type phospholipid transporter" evidence="18">
    <location>
        <begin position="18"/>
        <end position="3092"/>
    </location>
</feature>
<dbReference type="SUPFAM" id="SSF81665">
    <property type="entry name" value="Calcium ATPase, transmembrane domain M"/>
    <property type="match status" value="1"/>
</dbReference>
<dbReference type="PROSITE" id="PS00154">
    <property type="entry name" value="ATPASE_E1_E2"/>
    <property type="match status" value="1"/>
</dbReference>
<dbReference type="SMART" id="SM00044">
    <property type="entry name" value="CYCc"/>
    <property type="match status" value="2"/>
</dbReference>
<feature type="binding site" evidence="14">
    <location>
        <position position="1430"/>
    </location>
    <ligand>
        <name>ATP</name>
        <dbReference type="ChEBI" id="CHEBI:30616"/>
    </ligand>
</feature>
<feature type="active site" description="4-aspartylphosphate intermediate" evidence="13">
    <location>
        <position position="1098"/>
    </location>
</feature>
<comment type="similarity">
    <text evidence="2">Belongs to the cation transport ATPase (P-type) (TC 3.A.3) family. Type IV subfamily.</text>
</comment>
<dbReference type="Gene3D" id="3.40.50.1000">
    <property type="entry name" value="HAD superfamily/HAD-like"/>
    <property type="match status" value="1"/>
</dbReference>
<protein>
    <recommendedName>
        <fullName evidence="3">P-type phospholipid transporter</fullName>
        <ecNumber evidence="3">7.6.2.1</ecNumber>
    </recommendedName>
</protein>
<feature type="binding site" evidence="14">
    <location>
        <position position="1098"/>
    </location>
    <ligand>
        <name>ATP</name>
        <dbReference type="ChEBI" id="CHEBI:30616"/>
    </ligand>
</feature>
<feature type="region of interest" description="Disordered" evidence="16">
    <location>
        <begin position="2491"/>
        <end position="2528"/>
    </location>
</feature>
<dbReference type="InterPro" id="IPR023298">
    <property type="entry name" value="ATPase_P-typ_TM_dom_sf"/>
</dbReference>
<keyword evidence="7 14" id="KW-0067">ATP-binding</keyword>
<feature type="transmembrane region" description="Helical" evidence="17">
    <location>
        <begin position="2781"/>
        <end position="2800"/>
    </location>
</feature>
<keyword evidence="4 17" id="KW-0812">Transmembrane</keyword>
<feature type="transmembrane region" description="Helical" evidence="17">
    <location>
        <begin position="2027"/>
        <end position="2047"/>
    </location>
</feature>
<evidence type="ECO:0000256" key="5">
    <source>
        <dbReference type="ARBA" id="ARBA00022723"/>
    </source>
</evidence>
<comment type="cofactor">
    <cofactor evidence="15">
        <name>Mg(2+)</name>
        <dbReference type="ChEBI" id="CHEBI:18420"/>
    </cofactor>
</comment>